<name>A0A382NLM4_9ZZZZ</name>
<feature type="non-terminal residue" evidence="1">
    <location>
        <position position="88"/>
    </location>
</feature>
<dbReference type="EMBL" id="UINC01100840">
    <property type="protein sequence ID" value="SVC61207.1"/>
    <property type="molecule type" value="Genomic_DNA"/>
</dbReference>
<organism evidence="1">
    <name type="scientific">marine metagenome</name>
    <dbReference type="NCBI Taxonomy" id="408172"/>
    <lineage>
        <taxon>unclassified sequences</taxon>
        <taxon>metagenomes</taxon>
        <taxon>ecological metagenomes</taxon>
    </lineage>
</organism>
<gene>
    <name evidence="1" type="ORF">METZ01_LOCUS314061</name>
</gene>
<dbReference type="AlphaFoldDB" id="A0A382NLM4"/>
<proteinExistence type="predicted"/>
<protein>
    <recommendedName>
        <fullName evidence="2">B12-binding domain-containing protein</fullName>
    </recommendedName>
</protein>
<accession>A0A382NLM4</accession>
<evidence type="ECO:0008006" key="2">
    <source>
        <dbReference type="Google" id="ProtNLM"/>
    </source>
</evidence>
<sequence length="88" mass="10262">MRTFLLNEINKYDSYGINLLSAILKKEGHESRVFLVPDLIENTTITLNWLKAFKPAFHVSDEDYVDYILSFNPQVVGFSIVTTYWNRS</sequence>
<evidence type="ECO:0000313" key="1">
    <source>
        <dbReference type="EMBL" id="SVC61207.1"/>
    </source>
</evidence>
<reference evidence="1" key="1">
    <citation type="submission" date="2018-05" db="EMBL/GenBank/DDBJ databases">
        <authorList>
            <person name="Lanie J.A."/>
            <person name="Ng W.-L."/>
            <person name="Kazmierczak K.M."/>
            <person name="Andrzejewski T.M."/>
            <person name="Davidsen T.M."/>
            <person name="Wayne K.J."/>
            <person name="Tettelin H."/>
            <person name="Glass J.I."/>
            <person name="Rusch D."/>
            <person name="Podicherti R."/>
            <person name="Tsui H.-C.T."/>
            <person name="Winkler M.E."/>
        </authorList>
    </citation>
    <scope>NUCLEOTIDE SEQUENCE</scope>
</reference>